<feature type="compositionally biased region" description="Gly residues" evidence="1">
    <location>
        <begin position="1"/>
        <end position="10"/>
    </location>
</feature>
<organism evidence="2 3">
    <name type="scientific">Lynx pardinus</name>
    <name type="common">Iberian lynx</name>
    <name type="synonym">Felis pardina</name>
    <dbReference type="NCBI Taxonomy" id="191816"/>
    <lineage>
        <taxon>Eukaryota</taxon>
        <taxon>Metazoa</taxon>
        <taxon>Chordata</taxon>
        <taxon>Craniata</taxon>
        <taxon>Vertebrata</taxon>
        <taxon>Euteleostomi</taxon>
        <taxon>Mammalia</taxon>
        <taxon>Eutheria</taxon>
        <taxon>Laurasiatheria</taxon>
        <taxon>Carnivora</taxon>
        <taxon>Feliformia</taxon>
        <taxon>Felidae</taxon>
        <taxon>Felinae</taxon>
        <taxon>Lynx</taxon>
    </lineage>
</organism>
<dbReference type="EMBL" id="CAAGRJ010016200">
    <property type="protein sequence ID" value="VFV31822.1"/>
    <property type="molecule type" value="Genomic_DNA"/>
</dbReference>
<name>A0A485NP29_LYNPA</name>
<evidence type="ECO:0000313" key="2">
    <source>
        <dbReference type="EMBL" id="VFV31822.1"/>
    </source>
</evidence>
<evidence type="ECO:0000256" key="1">
    <source>
        <dbReference type="SAM" id="MobiDB-lite"/>
    </source>
</evidence>
<sequence length="154" mass="16348">MRGEGGGGEGRGGREEEGVRGRNLPPLAASLSAPGLGTKGGTLMNSLLPSPPDARVSLPLATLPLRLSPLSGHTQKCPSASRTAAREMSLGSATRWGRRCSYYHQHLESIIQGIDIHTALFLLDLSISERYGSTNTASSYSWMESFQTSSFGVT</sequence>
<gene>
    <name evidence="2" type="ORF">LYPA_23C012600</name>
</gene>
<accession>A0A485NP29</accession>
<evidence type="ECO:0000313" key="3">
    <source>
        <dbReference type="Proteomes" id="UP000386466"/>
    </source>
</evidence>
<protein>
    <submittedName>
        <fullName evidence="2">Uncharacterized protein</fullName>
    </submittedName>
</protein>
<dbReference type="Proteomes" id="UP000386466">
    <property type="component" value="Unassembled WGS sequence"/>
</dbReference>
<proteinExistence type="predicted"/>
<reference evidence="2 3" key="1">
    <citation type="submission" date="2019-01" db="EMBL/GenBank/DDBJ databases">
        <authorList>
            <person name="Alioto T."/>
            <person name="Alioto T."/>
        </authorList>
    </citation>
    <scope>NUCLEOTIDE SEQUENCE [LARGE SCALE GENOMIC DNA]</scope>
</reference>
<keyword evidence="3" id="KW-1185">Reference proteome</keyword>
<dbReference type="AlphaFoldDB" id="A0A485NP29"/>
<feature type="region of interest" description="Disordered" evidence="1">
    <location>
        <begin position="1"/>
        <end position="36"/>
    </location>
</feature>
<feature type="compositionally biased region" description="Basic and acidic residues" evidence="1">
    <location>
        <begin position="11"/>
        <end position="20"/>
    </location>
</feature>